<dbReference type="EMBL" id="JXLN01014124">
    <property type="protein sequence ID" value="KPM09829.1"/>
    <property type="molecule type" value="Genomic_DNA"/>
</dbReference>
<name>A0A132AG88_SARSC</name>
<reference evidence="1 2" key="1">
    <citation type="journal article" date="2015" name="Parasit. Vectors">
        <title>Draft genome of the scabies mite.</title>
        <authorList>
            <person name="Rider S.D.Jr."/>
            <person name="Morgan M.S."/>
            <person name="Arlian L.G."/>
        </authorList>
    </citation>
    <scope>NUCLEOTIDE SEQUENCE [LARGE SCALE GENOMIC DNA]</scope>
    <source>
        <strain evidence="1">Arlian Lab</strain>
    </source>
</reference>
<sequence>MIIIIIVMNIIIVGDGGGGGGGGYFRHCQIIDGYYALQQQKTDGTDSGSTKPNSILGFANTTRG</sequence>
<gene>
    <name evidence="1" type="ORF">QR98_0083740</name>
</gene>
<evidence type="ECO:0000313" key="2">
    <source>
        <dbReference type="Proteomes" id="UP000616769"/>
    </source>
</evidence>
<protein>
    <submittedName>
        <fullName evidence="1">Uncharacterized protein</fullName>
    </submittedName>
</protein>
<evidence type="ECO:0000313" key="1">
    <source>
        <dbReference type="EMBL" id="KPM09829.1"/>
    </source>
</evidence>
<proteinExistence type="predicted"/>
<accession>A0A132AG88</accession>
<organism evidence="1 2">
    <name type="scientific">Sarcoptes scabiei</name>
    <name type="common">Itch mite</name>
    <name type="synonym">Acarus scabiei</name>
    <dbReference type="NCBI Taxonomy" id="52283"/>
    <lineage>
        <taxon>Eukaryota</taxon>
        <taxon>Metazoa</taxon>
        <taxon>Ecdysozoa</taxon>
        <taxon>Arthropoda</taxon>
        <taxon>Chelicerata</taxon>
        <taxon>Arachnida</taxon>
        <taxon>Acari</taxon>
        <taxon>Acariformes</taxon>
        <taxon>Sarcoptiformes</taxon>
        <taxon>Astigmata</taxon>
        <taxon>Psoroptidia</taxon>
        <taxon>Sarcoptoidea</taxon>
        <taxon>Sarcoptidae</taxon>
        <taxon>Sarcoptinae</taxon>
        <taxon>Sarcoptes</taxon>
    </lineage>
</organism>
<dbReference type="AlphaFoldDB" id="A0A132AG88"/>
<dbReference type="Proteomes" id="UP000616769">
    <property type="component" value="Unassembled WGS sequence"/>
</dbReference>
<dbReference type="VEuPathDB" id="VectorBase:SSCA005417"/>
<comment type="caution">
    <text evidence="1">The sequence shown here is derived from an EMBL/GenBank/DDBJ whole genome shotgun (WGS) entry which is preliminary data.</text>
</comment>